<evidence type="ECO:0000313" key="1">
    <source>
        <dbReference type="EMBL" id="KAI3765203.1"/>
    </source>
</evidence>
<keyword evidence="2" id="KW-1185">Reference proteome</keyword>
<dbReference type="Proteomes" id="UP001055811">
    <property type="component" value="Linkage Group LG03"/>
</dbReference>
<gene>
    <name evidence="1" type="ORF">L2E82_15231</name>
</gene>
<organism evidence="1 2">
    <name type="scientific">Cichorium intybus</name>
    <name type="common">Chicory</name>
    <dbReference type="NCBI Taxonomy" id="13427"/>
    <lineage>
        <taxon>Eukaryota</taxon>
        <taxon>Viridiplantae</taxon>
        <taxon>Streptophyta</taxon>
        <taxon>Embryophyta</taxon>
        <taxon>Tracheophyta</taxon>
        <taxon>Spermatophyta</taxon>
        <taxon>Magnoliopsida</taxon>
        <taxon>eudicotyledons</taxon>
        <taxon>Gunneridae</taxon>
        <taxon>Pentapetalae</taxon>
        <taxon>asterids</taxon>
        <taxon>campanulids</taxon>
        <taxon>Asterales</taxon>
        <taxon>Asteraceae</taxon>
        <taxon>Cichorioideae</taxon>
        <taxon>Cichorieae</taxon>
        <taxon>Cichoriinae</taxon>
        <taxon>Cichorium</taxon>
    </lineage>
</organism>
<reference evidence="2" key="1">
    <citation type="journal article" date="2022" name="Mol. Ecol. Resour.">
        <title>The genomes of chicory, endive, great burdock and yacon provide insights into Asteraceae palaeo-polyploidization history and plant inulin production.</title>
        <authorList>
            <person name="Fan W."/>
            <person name="Wang S."/>
            <person name="Wang H."/>
            <person name="Wang A."/>
            <person name="Jiang F."/>
            <person name="Liu H."/>
            <person name="Zhao H."/>
            <person name="Xu D."/>
            <person name="Zhang Y."/>
        </authorList>
    </citation>
    <scope>NUCLEOTIDE SEQUENCE [LARGE SCALE GENOMIC DNA]</scope>
    <source>
        <strain evidence="2">cv. Punajuju</strain>
    </source>
</reference>
<comment type="caution">
    <text evidence="1">The sequence shown here is derived from an EMBL/GenBank/DDBJ whole genome shotgun (WGS) entry which is preliminary data.</text>
</comment>
<name>A0ACB9F1J9_CICIN</name>
<reference evidence="1 2" key="2">
    <citation type="journal article" date="2022" name="Mol. Ecol. Resour.">
        <title>The genomes of chicory, endive, great burdock and yacon provide insights into Asteraceae paleo-polyploidization history and plant inulin production.</title>
        <authorList>
            <person name="Fan W."/>
            <person name="Wang S."/>
            <person name="Wang H."/>
            <person name="Wang A."/>
            <person name="Jiang F."/>
            <person name="Liu H."/>
            <person name="Zhao H."/>
            <person name="Xu D."/>
            <person name="Zhang Y."/>
        </authorList>
    </citation>
    <scope>NUCLEOTIDE SEQUENCE [LARGE SCALE GENOMIC DNA]</scope>
    <source>
        <strain evidence="2">cv. Punajuju</strain>
        <tissue evidence="1">Leaves</tissue>
    </source>
</reference>
<dbReference type="EMBL" id="CM042011">
    <property type="protein sequence ID" value="KAI3765203.1"/>
    <property type="molecule type" value="Genomic_DNA"/>
</dbReference>
<protein>
    <submittedName>
        <fullName evidence="1">Uncharacterized protein</fullName>
    </submittedName>
</protein>
<proteinExistence type="predicted"/>
<evidence type="ECO:0000313" key="2">
    <source>
        <dbReference type="Proteomes" id="UP001055811"/>
    </source>
</evidence>
<sequence length="141" mass="15511">MLEETIDNATVEPHASEEAVNIPSTTPLLNVSLKRLGSRFNIGSGTGSRSRLCLDNGRFLTFHYHQRGAGLNTQLGSNTGICKLGTCIRTRNVNSKWFLGRVGWLNLANVRLTLGERKDKELLLDECSNGKNYGLLGVHVD</sequence>
<accession>A0ACB9F1J9</accession>